<dbReference type="InterPro" id="IPR048126">
    <property type="entry name" value="Toxin_VasX"/>
</dbReference>
<keyword evidence="2" id="KW-0812">Transmembrane</keyword>
<protein>
    <recommendedName>
        <fullName evidence="3">Toxin VasX N-terminal region domain-containing protein</fullName>
    </recommendedName>
</protein>
<feature type="region of interest" description="Disordered" evidence="1">
    <location>
        <begin position="498"/>
        <end position="527"/>
    </location>
</feature>
<organism evidence="4 5">
    <name type="scientific">Pseudomonas fluorescens</name>
    <dbReference type="NCBI Taxonomy" id="294"/>
    <lineage>
        <taxon>Bacteria</taxon>
        <taxon>Pseudomonadati</taxon>
        <taxon>Pseudomonadota</taxon>
        <taxon>Gammaproteobacteria</taxon>
        <taxon>Pseudomonadales</taxon>
        <taxon>Pseudomonadaceae</taxon>
        <taxon>Pseudomonas</taxon>
    </lineage>
</organism>
<accession>A0A345USL6</accession>
<evidence type="ECO:0000256" key="1">
    <source>
        <dbReference type="SAM" id="MobiDB-lite"/>
    </source>
</evidence>
<dbReference type="EMBL" id="CP022313">
    <property type="protein sequence ID" value="AXJ03468.1"/>
    <property type="molecule type" value="Genomic_DNA"/>
</dbReference>
<sequence length="1153" mass="127240">MTQPATDAQLKQANRNQNFTNTTMGSGQCALMAGEVAIFPVRYAVDESPKKGSAQGPNPLPKDWSDKPAELKTRSYTLRQLRDGWLYVWDSVDKTFHEYQVKGEQFTRHKWTDSQLNQDVRNNPGETHSYLLYPRRNQLRIAYSPVQWTWRMCELMRNSKTEQTQWMRKVDLAGFCKSAKVGHGGPITELGKSVSDILASGENAPAFTSTCLPTTASENGGAFKPAFEEALVRGKVPEQDTALFIALDDPLAMVSDLSMNLAGRLLEQSQFEGLNQQKLQSAIAVENLCGFNTDVFTPSSIKDPIKRQAYADDLYKLLSNNDETERAKDLVSGDQVGMVEMGSASSTSAAQASFKGKWGYLPDQKKWQSALEEWNAKRLWREDVRFDEVQKYLSTSTLEALKLQKHCEHSVQDLITWIDQLSPSAEAIYHDTCNEAQACQLLETAHAVYTLLGNIEKGQEWLCKQAARPSTLFGTALFNFNPELAALIKQITHNFATSGNLDDQGRESDGSTAPLSPTSPGDATSVTTRTAEVKAVLDLESVKNSKLYKAMSNAAKQSMSTLIKVANNRARDAWHGLSIMLLPAMKQEAALTLAVPQVLISTEISSATQLARSSTYQRDYQAWMTKVIPVQKKISGTKGVLQRPAPAYDQRSARISLDALEEQMKSLMLERPSKVIAKASGSTRLSSDLPKINGWLADLGQSEVIAQLKVAGTPAYLTRTKSWMSQNLGNALPALLVGLNIWNAYNTAKQAQNDGVFTADELRNIGANASYAANAIAALWVGPAWSRAGAMSMQLGTETLKLTQGAYKQWLKAAKEAAKSGANSAVAGEFASASKGLILRTVTWAALGAIATSLEAWQLSKDVGNATSDEEKKLLNAKRVVVLGMSAIAGIQTIGAGLGYWFGFAWVMSNPVTIIIAVLGVAYLMISMAANRFKREGLRLWLYRCSWGRGTIPEWLSEDGHSKQMRALLETLQRPSVGGRALYYGGGSTPRKWLGFWIQIQIPSSLTGKEIMLQPAMIKKNLFSKDELQTTSNNFYEQFLCGNWIDPKLFGTLPNENGNMHSLSDYSYKKTDQHRLWQAWINTSIESPILELEVKYPAGVLQLENGSNYMFRMALEWATSEADRANNAFNGELSDDIVLSKKNTKLLKISVPL</sequence>
<evidence type="ECO:0000313" key="5">
    <source>
        <dbReference type="Proteomes" id="UP000254535"/>
    </source>
</evidence>
<feature type="transmembrane region" description="Helical" evidence="2">
    <location>
        <begin position="908"/>
        <end position="930"/>
    </location>
</feature>
<gene>
    <name evidence="4" type="ORF">CFN16_04795</name>
</gene>
<dbReference type="Pfam" id="PF20249">
    <property type="entry name" value="VasX_N"/>
    <property type="match status" value="1"/>
</dbReference>
<dbReference type="InterPro" id="IPR046864">
    <property type="entry name" value="VasX_N"/>
</dbReference>
<evidence type="ECO:0000313" key="4">
    <source>
        <dbReference type="EMBL" id="AXJ03468.1"/>
    </source>
</evidence>
<dbReference type="NCBIfam" id="NF041559">
    <property type="entry name" value="BTH_I2691_fam"/>
    <property type="match status" value="1"/>
</dbReference>
<feature type="compositionally biased region" description="Polar residues" evidence="1">
    <location>
        <begin position="510"/>
        <end position="527"/>
    </location>
</feature>
<dbReference type="CDD" id="cd20708">
    <property type="entry name" value="MIX_IV"/>
    <property type="match status" value="1"/>
</dbReference>
<name>A0A345USL6_PSEFL</name>
<reference evidence="4 5" key="1">
    <citation type="submission" date="2017-07" db="EMBL/GenBank/DDBJ databases">
        <title>Genome sequence of Pseudomonas NEP1.</title>
        <authorList>
            <person name="Nascimento F.X."/>
        </authorList>
    </citation>
    <scope>NUCLEOTIDE SEQUENCE [LARGE SCALE GENOMIC DNA]</scope>
    <source>
        <strain evidence="4 5">NEP1</strain>
    </source>
</reference>
<dbReference type="AlphaFoldDB" id="A0A345USL6"/>
<feature type="domain" description="Toxin VasX N-terminal region" evidence="3">
    <location>
        <begin position="29"/>
        <end position="174"/>
    </location>
</feature>
<feature type="transmembrane region" description="Helical" evidence="2">
    <location>
        <begin position="880"/>
        <end position="902"/>
    </location>
</feature>
<feature type="region of interest" description="Disordered" evidence="1">
    <location>
        <begin position="1"/>
        <end position="22"/>
    </location>
</feature>
<dbReference type="Proteomes" id="UP000254535">
    <property type="component" value="Chromosome"/>
</dbReference>
<dbReference type="RefSeq" id="WP_115076678.1">
    <property type="nucleotide sequence ID" value="NZ_CP022313.1"/>
</dbReference>
<keyword evidence="2" id="KW-1133">Transmembrane helix</keyword>
<proteinExistence type="predicted"/>
<keyword evidence="2" id="KW-0472">Membrane</keyword>
<feature type="region of interest" description="Disordered" evidence="1">
    <location>
        <begin position="48"/>
        <end position="67"/>
    </location>
</feature>
<evidence type="ECO:0000256" key="2">
    <source>
        <dbReference type="SAM" id="Phobius"/>
    </source>
</evidence>
<evidence type="ECO:0000259" key="3">
    <source>
        <dbReference type="Pfam" id="PF20249"/>
    </source>
</evidence>